<dbReference type="RefSeq" id="XP_033650991.1">
    <property type="nucleotide sequence ID" value="XM_033799935.1"/>
</dbReference>
<dbReference type="GeneID" id="54553110"/>
<evidence type="ECO:0000259" key="2">
    <source>
        <dbReference type="Pfam" id="PF01636"/>
    </source>
</evidence>
<dbReference type="PANTHER" id="PTHR21310:SF51">
    <property type="entry name" value="AMINOGLYCOSIDE PHOSPHOTRANSFERASE DOMAIN-CONTAINING PROTEIN"/>
    <property type="match status" value="1"/>
</dbReference>
<reference evidence="3" key="1">
    <citation type="journal article" date="2020" name="Stud. Mycol.">
        <title>101 Dothideomycetes genomes: a test case for predicting lifestyles and emergence of pathogens.</title>
        <authorList>
            <person name="Haridas S."/>
            <person name="Albert R."/>
            <person name="Binder M."/>
            <person name="Bloem J."/>
            <person name="Labutti K."/>
            <person name="Salamov A."/>
            <person name="Andreopoulos B."/>
            <person name="Baker S."/>
            <person name="Barry K."/>
            <person name="Bills G."/>
            <person name="Bluhm B."/>
            <person name="Cannon C."/>
            <person name="Castanera R."/>
            <person name="Culley D."/>
            <person name="Daum C."/>
            <person name="Ezra D."/>
            <person name="Gonzalez J."/>
            <person name="Henrissat B."/>
            <person name="Kuo A."/>
            <person name="Liang C."/>
            <person name="Lipzen A."/>
            <person name="Lutzoni F."/>
            <person name="Magnuson J."/>
            <person name="Mondo S."/>
            <person name="Nolan M."/>
            <person name="Ohm R."/>
            <person name="Pangilinan J."/>
            <person name="Park H.-J."/>
            <person name="Ramirez L."/>
            <person name="Alfaro M."/>
            <person name="Sun H."/>
            <person name="Tritt A."/>
            <person name="Yoshinaga Y."/>
            <person name="Zwiers L.-H."/>
            <person name="Turgeon B."/>
            <person name="Goodwin S."/>
            <person name="Spatafora J."/>
            <person name="Crous P."/>
            <person name="Grigoriev I."/>
        </authorList>
    </citation>
    <scope>NUCLEOTIDE SEQUENCE</scope>
    <source>
        <strain evidence="3">CBS 379.55</strain>
    </source>
</reference>
<gene>
    <name evidence="3" type="ORF">EI97DRAFT_444969</name>
</gene>
<organism evidence="3 4">
    <name type="scientific">Westerdykella ornata</name>
    <dbReference type="NCBI Taxonomy" id="318751"/>
    <lineage>
        <taxon>Eukaryota</taxon>
        <taxon>Fungi</taxon>
        <taxon>Dikarya</taxon>
        <taxon>Ascomycota</taxon>
        <taxon>Pezizomycotina</taxon>
        <taxon>Dothideomycetes</taxon>
        <taxon>Pleosporomycetidae</taxon>
        <taxon>Pleosporales</taxon>
        <taxon>Sporormiaceae</taxon>
        <taxon>Westerdykella</taxon>
    </lineage>
</organism>
<dbReference type="Gene3D" id="3.90.1200.10">
    <property type="match status" value="1"/>
</dbReference>
<dbReference type="Gene3D" id="3.30.200.20">
    <property type="entry name" value="Phosphorylase Kinase, domain 1"/>
    <property type="match status" value="1"/>
</dbReference>
<evidence type="ECO:0000313" key="4">
    <source>
        <dbReference type="Proteomes" id="UP000800097"/>
    </source>
</evidence>
<dbReference type="Pfam" id="PF01636">
    <property type="entry name" value="APH"/>
    <property type="match status" value="2"/>
</dbReference>
<dbReference type="OrthoDB" id="10003767at2759"/>
<protein>
    <recommendedName>
        <fullName evidence="2">Aminoglycoside phosphotransferase domain-containing protein</fullName>
    </recommendedName>
</protein>
<accession>A0A6A6JAL9</accession>
<dbReference type="InterPro" id="IPR002575">
    <property type="entry name" value="Aminoglycoside_PTrfase"/>
</dbReference>
<feature type="compositionally biased region" description="Polar residues" evidence="1">
    <location>
        <begin position="258"/>
        <end position="269"/>
    </location>
</feature>
<evidence type="ECO:0000313" key="3">
    <source>
        <dbReference type="EMBL" id="KAF2273452.1"/>
    </source>
</evidence>
<feature type="domain" description="Aminoglycoside phosphotransferase" evidence="2">
    <location>
        <begin position="336"/>
        <end position="421"/>
    </location>
</feature>
<dbReference type="PANTHER" id="PTHR21310">
    <property type="entry name" value="AMINOGLYCOSIDE PHOSPHOTRANSFERASE-RELATED-RELATED"/>
    <property type="match status" value="1"/>
</dbReference>
<feature type="domain" description="Aminoglycoside phosphotransferase" evidence="2">
    <location>
        <begin position="561"/>
        <end position="595"/>
    </location>
</feature>
<feature type="region of interest" description="Disordered" evidence="1">
    <location>
        <begin position="214"/>
        <end position="274"/>
    </location>
</feature>
<feature type="compositionally biased region" description="Polar residues" evidence="1">
    <location>
        <begin position="88"/>
        <end position="97"/>
    </location>
</feature>
<evidence type="ECO:0000256" key="1">
    <source>
        <dbReference type="SAM" id="MobiDB-lite"/>
    </source>
</evidence>
<feature type="compositionally biased region" description="Low complexity" evidence="1">
    <location>
        <begin position="243"/>
        <end position="256"/>
    </location>
</feature>
<dbReference type="InterPro" id="IPR011009">
    <property type="entry name" value="Kinase-like_dom_sf"/>
</dbReference>
<dbReference type="EMBL" id="ML986510">
    <property type="protein sequence ID" value="KAF2273452.1"/>
    <property type="molecule type" value="Genomic_DNA"/>
</dbReference>
<sequence length="784" mass="87682">MAFAGPFGIVYVAYGPKRSIPATPSSMRTSDDCTSVPPATRSAGQKQLGAKASLLPPKLRNLFHRCGTTNIHSASVAQSSVASENAAPSSQPTTHSAHPSLIAQVHSHTNNRNKTNTTTAPSQSPTSVAVDSVMQSTSDGPKRHSICLSREASCGSKHLSDESNDSQSGVRSIAQKIKLKFRRSPNAVFGKMKWKLPWLSRRKHDKVVEALKKQLEQQPNSIDEPKVDDSDILIHPDGNPAKTSTTRNTGPGTRTTNDPKSGATSTSSEESPKYAVDRRDWAAIHAISDHNLQRIARVFVHTPSGRRPTLDQFRVTGRTEGTYHQIVFMELEAENQVQEFVVRIPAHGTEERWQRPDEDMLDDEAVLMRYIKHHTKVPLPKVLGSGCTVWNEIGAPFIIMEKLPGKQAYDLWYEDSEEDRPNGKPFFLLADQPSEATEAKRLTFLRSLAACMAELGKLQFRGIGIPHCNNFSLDDEPTIRPSYHWLSGTDMKAVTKRSPFSSSREFIQSVLDADWDVERELSKIDVPEEKTNAIELRGLRKLIEIIYSQPVFRSSPTFATEESFVLRHNDLDLQNILVDEEGNVTGIIDWDRCTAVPRCIGTGGAVPKFLNRDWHSESDIDRAPHMAFKLEHYRQVYYEALKAAGCKDAVYTRKSPMYQAAIFALYHDYGIMEDFLKTVLDEIPGVRGISLDNLAEGLGYGWPTTEEHLRREIEKLFRVDDLEDEDAKEKPEEGYAPDEPLQTLAERAHLAETMLAHSATERGDGIECSPAQHSWCVWFPSLSF</sequence>
<dbReference type="AlphaFoldDB" id="A0A6A6JAL9"/>
<proteinExistence type="predicted"/>
<keyword evidence="4" id="KW-1185">Reference proteome</keyword>
<feature type="compositionally biased region" description="Polar residues" evidence="1">
    <location>
        <begin position="120"/>
        <end position="139"/>
    </location>
</feature>
<dbReference type="Proteomes" id="UP000800097">
    <property type="component" value="Unassembled WGS sequence"/>
</dbReference>
<dbReference type="SUPFAM" id="SSF56112">
    <property type="entry name" value="Protein kinase-like (PK-like)"/>
    <property type="match status" value="1"/>
</dbReference>
<feature type="region of interest" description="Disordered" evidence="1">
    <location>
        <begin position="77"/>
        <end position="98"/>
    </location>
</feature>
<feature type="region of interest" description="Disordered" evidence="1">
    <location>
        <begin position="111"/>
        <end position="145"/>
    </location>
</feature>
<feature type="compositionally biased region" description="Low complexity" evidence="1">
    <location>
        <begin position="77"/>
        <end position="87"/>
    </location>
</feature>
<feature type="region of interest" description="Disordered" evidence="1">
    <location>
        <begin position="20"/>
        <end position="48"/>
    </location>
</feature>
<dbReference type="InterPro" id="IPR051678">
    <property type="entry name" value="AGP_Transferase"/>
</dbReference>
<name>A0A6A6JAL9_WESOR</name>
<feature type="compositionally biased region" description="Basic and acidic residues" evidence="1">
    <location>
        <begin position="223"/>
        <end position="234"/>
    </location>
</feature>